<accession>B7GIR6</accession>
<evidence type="ECO:0000259" key="3">
    <source>
        <dbReference type="Pfam" id="PF00266"/>
    </source>
</evidence>
<sequence>MTRLLFWKLVNEMIYLDHAATTPMSEEALAVYVESAKKYFGNASSLHDIGTAANELLTVCRKQIAQLVGGEEKGIYFTSGGTEANVLAIRSLAYAHRHKGKHIITSSVEHASVHAVCAQLEQEGFTVTYVPVDRFGQVNIEALERALTEETILVSIQHANSEIGTIQPLKQIGELLKKKQTIFHSDCVQTFGKIPIDVKQFHLDSISISSHKIYGPKGVGAVYINPRVPWHMSLPNTTHEGGFRPGTVNVPGIASFTTAALEIEKKRTTAQHHMNKLRRYFVEQIVQKQLPITVFEHPTDQLPQIVGCLVHGFEGQYVMLHCNRHGIAISTGSACQVGKQAPSKTMIAIGKEDDEAKQFIRLSFGVHTTKSEIEAVVSVLEQLQKERMST</sequence>
<dbReference type="HOGENOM" id="CLU_003433_0_0_9"/>
<dbReference type="EMBL" id="CP000922">
    <property type="protein sequence ID" value="ACJ33081.1"/>
    <property type="molecule type" value="Genomic_DNA"/>
</dbReference>
<dbReference type="PANTHER" id="PTHR11601:SF36">
    <property type="entry name" value="CYSTEINE DESULFURASE NIFS-RELATED"/>
    <property type="match status" value="1"/>
</dbReference>
<dbReference type="Gene3D" id="3.40.640.10">
    <property type="entry name" value="Type I PLP-dependent aspartate aminotransferase-like (Major domain)"/>
    <property type="match status" value="1"/>
</dbReference>
<evidence type="ECO:0000256" key="2">
    <source>
        <dbReference type="ARBA" id="ARBA00022898"/>
    </source>
</evidence>
<comment type="cofactor">
    <cofactor evidence="1">
        <name>pyridoxal 5'-phosphate</name>
        <dbReference type="ChEBI" id="CHEBI:597326"/>
    </cofactor>
</comment>
<dbReference type="InterPro" id="IPR015422">
    <property type="entry name" value="PyrdxlP-dep_Trfase_small"/>
</dbReference>
<name>B7GIR6_ANOFW</name>
<dbReference type="PIRSF" id="PIRSF005572">
    <property type="entry name" value="NifS"/>
    <property type="match status" value="1"/>
</dbReference>
<feature type="domain" description="Aminotransferase class V" evidence="3">
    <location>
        <begin position="14"/>
        <end position="376"/>
    </location>
</feature>
<reference evidence="4 5" key="1">
    <citation type="journal article" date="2008" name="Genome Biol.">
        <title>Encapsulated in silica: genome, proteome and physiology of the thermophilic bacterium Anoxybacillus flavithermus WK1.</title>
        <authorList>
            <person name="Saw J.H."/>
            <person name="Mountain B.W."/>
            <person name="Feng L."/>
            <person name="Omelchenko M.V."/>
            <person name="Hou S."/>
            <person name="Saito J.A."/>
            <person name="Stott M.B."/>
            <person name="Li D."/>
            <person name="Zhao G."/>
            <person name="Wu J."/>
            <person name="Galperin M.Y."/>
            <person name="Koonin E.V."/>
            <person name="Makarova K.S."/>
            <person name="Wolf Y.I."/>
            <person name="Rigden D.J."/>
            <person name="Dunfield P.F."/>
            <person name="Wang L."/>
            <person name="Alam M."/>
        </authorList>
    </citation>
    <scope>NUCLEOTIDE SEQUENCE [LARGE SCALE GENOMIC DNA]</scope>
    <source>
        <strain evidence="5">DSM 21510 / WK1</strain>
    </source>
</reference>
<dbReference type="InterPro" id="IPR015421">
    <property type="entry name" value="PyrdxlP-dep_Trfase_major"/>
</dbReference>
<dbReference type="InterPro" id="IPR015424">
    <property type="entry name" value="PyrdxlP-dep_Trfase"/>
</dbReference>
<organism evidence="4 5">
    <name type="scientific">Anoxybacillus flavithermus (strain DSM 21510 / WK1)</name>
    <dbReference type="NCBI Taxonomy" id="491915"/>
    <lineage>
        <taxon>Bacteria</taxon>
        <taxon>Bacillati</taxon>
        <taxon>Bacillota</taxon>
        <taxon>Bacilli</taxon>
        <taxon>Bacillales</taxon>
        <taxon>Anoxybacillaceae</taxon>
        <taxon>Anoxybacillus</taxon>
    </lineage>
</organism>
<gene>
    <name evidence="4" type="ordered locus">Aflv_0702</name>
</gene>
<dbReference type="PANTHER" id="PTHR11601">
    <property type="entry name" value="CYSTEINE DESULFURYLASE FAMILY MEMBER"/>
    <property type="match status" value="1"/>
</dbReference>
<dbReference type="SUPFAM" id="SSF53383">
    <property type="entry name" value="PLP-dependent transferases"/>
    <property type="match status" value="1"/>
</dbReference>
<keyword evidence="2" id="KW-0663">Pyridoxal phosphate</keyword>
<dbReference type="GO" id="GO:0003824">
    <property type="term" value="F:catalytic activity"/>
    <property type="evidence" value="ECO:0007669"/>
    <property type="project" value="UniProtKB-ARBA"/>
</dbReference>
<dbReference type="Proteomes" id="UP000000742">
    <property type="component" value="Chromosome"/>
</dbReference>
<dbReference type="Gene3D" id="3.90.1150.10">
    <property type="entry name" value="Aspartate Aminotransferase, domain 1"/>
    <property type="match status" value="1"/>
</dbReference>
<evidence type="ECO:0000313" key="4">
    <source>
        <dbReference type="EMBL" id="ACJ33081.1"/>
    </source>
</evidence>
<dbReference type="Pfam" id="PF00266">
    <property type="entry name" value="Aminotran_5"/>
    <property type="match status" value="1"/>
</dbReference>
<proteinExistence type="predicted"/>
<dbReference type="eggNOG" id="COG1104">
    <property type="taxonomic scope" value="Bacteria"/>
</dbReference>
<dbReference type="KEGG" id="afl:Aflv_0702"/>
<evidence type="ECO:0000313" key="5">
    <source>
        <dbReference type="Proteomes" id="UP000000742"/>
    </source>
</evidence>
<dbReference type="InterPro" id="IPR016454">
    <property type="entry name" value="Cysteine_dSase"/>
</dbReference>
<dbReference type="STRING" id="491915.Aflv_0702"/>
<dbReference type="AlphaFoldDB" id="B7GIR6"/>
<dbReference type="NCBIfam" id="NF002806">
    <property type="entry name" value="PRK02948.1"/>
    <property type="match status" value="1"/>
</dbReference>
<evidence type="ECO:0000256" key="1">
    <source>
        <dbReference type="ARBA" id="ARBA00001933"/>
    </source>
</evidence>
<dbReference type="Gene3D" id="1.10.260.50">
    <property type="match status" value="1"/>
</dbReference>
<dbReference type="InterPro" id="IPR000192">
    <property type="entry name" value="Aminotrans_V_dom"/>
</dbReference>
<protein>
    <submittedName>
        <fullName evidence="4">Cysteine sulfinate desulfinase/cysteine desulfurase</fullName>
    </submittedName>
</protein>